<keyword evidence="1" id="KW-0863">Zinc-finger</keyword>
<feature type="region of interest" description="Disordered" evidence="2">
    <location>
        <begin position="229"/>
        <end position="249"/>
    </location>
</feature>
<dbReference type="Pfam" id="PF22936">
    <property type="entry name" value="Pol_BBD"/>
    <property type="match status" value="1"/>
</dbReference>
<evidence type="ECO:0000259" key="3">
    <source>
        <dbReference type="PROSITE" id="PS50158"/>
    </source>
</evidence>
<gene>
    <name evidence="4" type="ORF">VaNZ11_006543</name>
</gene>
<evidence type="ECO:0000256" key="1">
    <source>
        <dbReference type="PROSITE-ProRule" id="PRU00047"/>
    </source>
</evidence>
<feature type="domain" description="CCHC-type" evidence="3">
    <location>
        <begin position="256"/>
        <end position="270"/>
    </location>
</feature>
<comment type="caution">
    <text evidence="4">The sequence shown here is derived from an EMBL/GenBank/DDBJ whole genome shotgun (WGS) entry which is preliminary data.</text>
</comment>
<dbReference type="Pfam" id="PF00098">
    <property type="entry name" value="zf-CCHC"/>
    <property type="match status" value="1"/>
</dbReference>
<dbReference type="PROSITE" id="PS50158">
    <property type="entry name" value="ZF_CCHC"/>
    <property type="match status" value="2"/>
</dbReference>
<dbReference type="InterPro" id="IPR001878">
    <property type="entry name" value="Znf_CCHC"/>
</dbReference>
<feature type="non-terminal residue" evidence="4">
    <location>
        <position position="417"/>
    </location>
</feature>
<dbReference type="Gene3D" id="4.10.60.10">
    <property type="entry name" value="Zinc finger, CCHC-type"/>
    <property type="match status" value="1"/>
</dbReference>
<dbReference type="SUPFAM" id="SSF57756">
    <property type="entry name" value="Retrovirus zinc finger-like domains"/>
    <property type="match status" value="2"/>
</dbReference>
<sequence>MSLSREYVKELSSSNTRSWFHKMESILDFDGYGDYISPTFVMPAVGDANYAKEKEMVRKARAAITFRLDPATNASEIASTTGALDLWKRLKAWAKNIEGAVVISASHAWAHLAKQGDESMTDFLTRAEDLFRKLDLDTNYKITEAAAIMHIVGKLPPAYSHFDSMFVAFGYPKSFADLRKVLVAEEAKRMTDVKSEVKESTPALFAGRERKCYTCGEVGHIAHFCPKKNRSSAGAGMSTSESSGGSRIAKQRSGVKCTWCGRPGHVEEKCWKKRDGVAKAVETERTDVVALTLVSRICEFIPHVTDQTKKLIAELESGVKCIRYLPWRMEKVAALSAAVKKEISVPDPWWLDSGSKYHITGNRLVLHNFRPLPSGLKINIEVGNGCVLPAEGYGDVVPTRAPGVTIEHVFYVPGFKH</sequence>
<dbReference type="Pfam" id="PF14223">
    <property type="entry name" value="Retrotran_gag_2"/>
    <property type="match status" value="1"/>
</dbReference>
<evidence type="ECO:0000313" key="5">
    <source>
        <dbReference type="Proteomes" id="UP001165090"/>
    </source>
</evidence>
<dbReference type="Proteomes" id="UP001165090">
    <property type="component" value="Unassembled WGS sequence"/>
</dbReference>
<keyword evidence="1" id="KW-0479">Metal-binding</keyword>
<dbReference type="InterPro" id="IPR036875">
    <property type="entry name" value="Znf_CCHC_sf"/>
</dbReference>
<keyword evidence="5" id="KW-1185">Reference proteome</keyword>
<keyword evidence="1" id="KW-0862">Zinc</keyword>
<reference evidence="4 5" key="1">
    <citation type="journal article" date="2023" name="IScience">
        <title>Expanded male sex-determining region conserved during the evolution of homothallism in the green alga Volvox.</title>
        <authorList>
            <person name="Yamamoto K."/>
            <person name="Matsuzaki R."/>
            <person name="Mahakham W."/>
            <person name="Heman W."/>
            <person name="Sekimoto H."/>
            <person name="Kawachi M."/>
            <person name="Minakuchi Y."/>
            <person name="Toyoda A."/>
            <person name="Nozaki H."/>
        </authorList>
    </citation>
    <scope>NUCLEOTIDE SEQUENCE [LARGE SCALE GENOMIC DNA]</scope>
    <source>
        <strain evidence="4 5">NIES-4468</strain>
    </source>
</reference>
<organism evidence="4 5">
    <name type="scientific">Volvox africanus</name>
    <dbReference type="NCBI Taxonomy" id="51714"/>
    <lineage>
        <taxon>Eukaryota</taxon>
        <taxon>Viridiplantae</taxon>
        <taxon>Chlorophyta</taxon>
        <taxon>core chlorophytes</taxon>
        <taxon>Chlorophyceae</taxon>
        <taxon>CS clade</taxon>
        <taxon>Chlamydomonadales</taxon>
        <taxon>Volvocaceae</taxon>
        <taxon>Volvox</taxon>
    </lineage>
</organism>
<feature type="domain" description="CCHC-type" evidence="3">
    <location>
        <begin position="210"/>
        <end position="227"/>
    </location>
</feature>
<proteinExistence type="predicted"/>
<dbReference type="InterPro" id="IPR054722">
    <property type="entry name" value="PolX-like_BBD"/>
</dbReference>
<protein>
    <recommendedName>
        <fullName evidence="3">CCHC-type domain-containing protein</fullName>
    </recommendedName>
</protein>
<accession>A0ABQ5S2R3</accession>
<dbReference type="EMBL" id="BSDZ01000015">
    <property type="protein sequence ID" value="GLI63561.1"/>
    <property type="molecule type" value="Genomic_DNA"/>
</dbReference>
<evidence type="ECO:0000256" key="2">
    <source>
        <dbReference type="SAM" id="MobiDB-lite"/>
    </source>
</evidence>
<name>A0ABQ5S2R3_9CHLO</name>
<dbReference type="SMART" id="SM00343">
    <property type="entry name" value="ZnF_C2HC"/>
    <property type="match status" value="2"/>
</dbReference>
<evidence type="ECO:0000313" key="4">
    <source>
        <dbReference type="EMBL" id="GLI63561.1"/>
    </source>
</evidence>